<dbReference type="AlphaFoldDB" id="A0A1H3PA48"/>
<dbReference type="CDD" id="cd10972">
    <property type="entry name" value="CE4_DAC_u3_5s"/>
    <property type="match status" value="1"/>
</dbReference>
<reference evidence="4 5" key="1">
    <citation type="submission" date="2016-10" db="EMBL/GenBank/DDBJ databases">
        <authorList>
            <person name="de Groot N.N."/>
        </authorList>
    </citation>
    <scope>NUCLEOTIDE SEQUENCE [LARGE SCALE GENOMIC DNA]</scope>
    <source>
        <strain evidence="4 5">DSM 21650</strain>
    </source>
</reference>
<dbReference type="PANTHER" id="PTHR34216">
    <property type="match status" value="1"/>
</dbReference>
<keyword evidence="5" id="KW-1185">Reference proteome</keyword>
<evidence type="ECO:0000256" key="1">
    <source>
        <dbReference type="ARBA" id="ARBA00004613"/>
    </source>
</evidence>
<dbReference type="Gene3D" id="3.20.20.370">
    <property type="entry name" value="Glycoside hydrolase/deacetylase"/>
    <property type="match status" value="1"/>
</dbReference>
<keyword evidence="2" id="KW-0732">Signal</keyword>
<dbReference type="PROSITE" id="PS51257">
    <property type="entry name" value="PROKAR_LIPOPROTEIN"/>
    <property type="match status" value="1"/>
</dbReference>
<accession>A0A1H3PA48</accession>
<dbReference type="SUPFAM" id="SSF88713">
    <property type="entry name" value="Glycoside hydrolase/deacetylase"/>
    <property type="match status" value="1"/>
</dbReference>
<dbReference type="GO" id="GO:0005576">
    <property type="term" value="C:extracellular region"/>
    <property type="evidence" value="ECO:0007669"/>
    <property type="project" value="UniProtKB-SubCell"/>
</dbReference>
<feature type="domain" description="NodB homology" evidence="3">
    <location>
        <begin position="135"/>
        <end position="372"/>
    </location>
</feature>
<dbReference type="PANTHER" id="PTHR34216:SF3">
    <property type="entry name" value="POLY-BETA-1,6-N-ACETYL-D-GLUCOSAMINE N-DEACETYLASE"/>
    <property type="match status" value="1"/>
</dbReference>
<evidence type="ECO:0000313" key="5">
    <source>
        <dbReference type="Proteomes" id="UP000198625"/>
    </source>
</evidence>
<dbReference type="RefSeq" id="WP_176967905.1">
    <property type="nucleotide sequence ID" value="NZ_FNQE01000013.1"/>
</dbReference>
<evidence type="ECO:0000313" key="4">
    <source>
        <dbReference type="EMBL" id="SDY97930.1"/>
    </source>
</evidence>
<dbReference type="GO" id="GO:0016810">
    <property type="term" value="F:hydrolase activity, acting on carbon-nitrogen (but not peptide) bonds"/>
    <property type="evidence" value="ECO:0007669"/>
    <property type="project" value="InterPro"/>
</dbReference>
<dbReference type="InterPro" id="IPR011330">
    <property type="entry name" value="Glyco_hydro/deAcase_b/a-brl"/>
</dbReference>
<gene>
    <name evidence="4" type="ORF">SAMN05660462_01432</name>
</gene>
<evidence type="ECO:0000256" key="2">
    <source>
        <dbReference type="ARBA" id="ARBA00022729"/>
    </source>
</evidence>
<comment type="subcellular location">
    <subcellularLocation>
        <location evidence="1">Secreted</location>
    </subcellularLocation>
</comment>
<dbReference type="EMBL" id="FNQE01000013">
    <property type="protein sequence ID" value="SDY97930.1"/>
    <property type="molecule type" value="Genomic_DNA"/>
</dbReference>
<dbReference type="Pfam" id="PF01522">
    <property type="entry name" value="Polysacc_deac_1"/>
    <property type="match status" value="1"/>
</dbReference>
<dbReference type="PROSITE" id="PS51677">
    <property type="entry name" value="NODB"/>
    <property type="match status" value="1"/>
</dbReference>
<proteinExistence type="predicted"/>
<dbReference type="Proteomes" id="UP000198625">
    <property type="component" value="Unassembled WGS sequence"/>
</dbReference>
<name>A0A1H3PA48_9FIRM</name>
<evidence type="ECO:0000259" key="3">
    <source>
        <dbReference type="PROSITE" id="PS51677"/>
    </source>
</evidence>
<dbReference type="InterPro" id="IPR051398">
    <property type="entry name" value="Polysacch_Deacetylase"/>
</dbReference>
<protein>
    <submittedName>
        <fullName evidence="4">Polysaccharide deacetylase</fullName>
    </submittedName>
</protein>
<sequence length="372" mass="42710">MKRTFSLILIVLFVLAFFVGCSKDLKADDNVVIEEPNQNNEDKLIEDEKAPDTEAIPEETQDIDPKEKIDLSLKPNEAGQIMVLMYHNIGEEESEWVRTAENFKKDLRVLYEKGYRPISLKDFVNNNINVEAGYTPVVITFDDGNQNNFNIIEKDGEKIVDPNCAVGILEEFNREHPDFPLKATFFVFGSNPFRQRDLLEYKLNYLIEKGFDIGNHTLDHNDMSKANEPDKIQKYIGEQAAFIEGIIPGYKVNTYALCYGGRPKDKELYSYLEKGEYEGNTYKNIAILNVGWDPSVSPIDKAFNPLAIHRIRASETKVDGVGMYDWLSVFDKHPERRFISDGNPDIVTVPKKLEDKVDIEKLKGKELYIYEE</sequence>
<dbReference type="STRING" id="415015.SAMN05660462_01432"/>
<organism evidence="4 5">
    <name type="scientific">Proteiniborus ethanoligenes</name>
    <dbReference type="NCBI Taxonomy" id="415015"/>
    <lineage>
        <taxon>Bacteria</taxon>
        <taxon>Bacillati</taxon>
        <taxon>Bacillota</taxon>
        <taxon>Clostridia</taxon>
        <taxon>Eubacteriales</taxon>
        <taxon>Proteiniborus</taxon>
    </lineage>
</organism>
<dbReference type="InterPro" id="IPR002509">
    <property type="entry name" value="NODB_dom"/>
</dbReference>
<dbReference type="GO" id="GO:0005975">
    <property type="term" value="P:carbohydrate metabolic process"/>
    <property type="evidence" value="ECO:0007669"/>
    <property type="project" value="InterPro"/>
</dbReference>